<name>A0AA88TEX8_9TELE</name>
<comment type="caution">
    <text evidence="1">The sequence shown here is derived from an EMBL/GenBank/DDBJ whole genome shotgun (WGS) entry which is preliminary data.</text>
</comment>
<protein>
    <submittedName>
        <fullName evidence="1">Uncharacterized protein</fullName>
    </submittedName>
</protein>
<gene>
    <name evidence="1" type="ORF">Q8A67_021949</name>
</gene>
<evidence type="ECO:0000313" key="1">
    <source>
        <dbReference type="EMBL" id="KAK2874796.1"/>
    </source>
</evidence>
<proteinExistence type="predicted"/>
<sequence>MTGSSPPRLITLYTPVPRFMQYHCRISTEANSNLLFSTIIVAHTSLDLNCTSSSRCPRALVWCSLWV</sequence>
<evidence type="ECO:0000313" key="2">
    <source>
        <dbReference type="Proteomes" id="UP001187343"/>
    </source>
</evidence>
<dbReference type="AlphaFoldDB" id="A0AA88TEX8"/>
<accession>A0AA88TEX8</accession>
<dbReference type="EMBL" id="JAUYZG010000021">
    <property type="protein sequence ID" value="KAK2874796.1"/>
    <property type="molecule type" value="Genomic_DNA"/>
</dbReference>
<dbReference type="Proteomes" id="UP001187343">
    <property type="component" value="Unassembled WGS sequence"/>
</dbReference>
<keyword evidence="2" id="KW-1185">Reference proteome</keyword>
<reference evidence="1" key="1">
    <citation type="submission" date="2023-08" db="EMBL/GenBank/DDBJ databases">
        <title>Chromosome-level Genome Assembly of mud carp (Cirrhinus molitorella).</title>
        <authorList>
            <person name="Liu H."/>
        </authorList>
    </citation>
    <scope>NUCLEOTIDE SEQUENCE</scope>
    <source>
        <strain evidence="1">Prfri</strain>
        <tissue evidence="1">Muscle</tissue>
    </source>
</reference>
<organism evidence="1 2">
    <name type="scientific">Cirrhinus molitorella</name>
    <name type="common">mud carp</name>
    <dbReference type="NCBI Taxonomy" id="172907"/>
    <lineage>
        <taxon>Eukaryota</taxon>
        <taxon>Metazoa</taxon>
        <taxon>Chordata</taxon>
        <taxon>Craniata</taxon>
        <taxon>Vertebrata</taxon>
        <taxon>Euteleostomi</taxon>
        <taxon>Actinopterygii</taxon>
        <taxon>Neopterygii</taxon>
        <taxon>Teleostei</taxon>
        <taxon>Ostariophysi</taxon>
        <taxon>Cypriniformes</taxon>
        <taxon>Cyprinidae</taxon>
        <taxon>Labeoninae</taxon>
        <taxon>Labeonini</taxon>
        <taxon>Cirrhinus</taxon>
    </lineage>
</organism>